<evidence type="ECO:0000256" key="11">
    <source>
        <dbReference type="ARBA" id="ARBA00023444"/>
    </source>
</evidence>
<evidence type="ECO:0000313" key="13">
    <source>
        <dbReference type="EMBL" id="GHB95438.1"/>
    </source>
</evidence>
<feature type="transmembrane region" description="Helical" evidence="12">
    <location>
        <begin position="12"/>
        <end position="35"/>
    </location>
</feature>
<keyword evidence="4" id="KW-0479">Metal-binding</keyword>
<dbReference type="Pfam" id="PF02628">
    <property type="entry name" value="COX15-CtaA"/>
    <property type="match status" value="1"/>
</dbReference>
<evidence type="ECO:0000256" key="7">
    <source>
        <dbReference type="ARBA" id="ARBA00023004"/>
    </source>
</evidence>
<dbReference type="GO" id="GO:0046872">
    <property type="term" value="F:metal ion binding"/>
    <property type="evidence" value="ECO:0007669"/>
    <property type="project" value="UniProtKB-KW"/>
</dbReference>
<evidence type="ECO:0000256" key="10">
    <source>
        <dbReference type="ARBA" id="ARBA00023157"/>
    </source>
</evidence>
<evidence type="ECO:0000256" key="2">
    <source>
        <dbReference type="ARBA" id="ARBA00022475"/>
    </source>
</evidence>
<dbReference type="EMBL" id="BMXG01000004">
    <property type="protein sequence ID" value="GHB95438.1"/>
    <property type="molecule type" value="Genomic_DNA"/>
</dbReference>
<protein>
    <submittedName>
        <fullName evidence="13">Cytochrome aa3 oxidase assembly protein CtaA</fullName>
    </submittedName>
</protein>
<sequence>MLSRFIQRHDHYQPALFWFAVFTLCWTLVLLYAGAYTTSISAGMVFLDWPLSNSSIMPEGWWQNQDMRAEHSHRLLATTLGYLAIILSIWAFLRVDRKRVRQLAYGLLALVVAQGLLGGLRVLYDKLNTGAETNVAGYTFRILHALGAEFTLCALAALALVLSRRWKERQCNLQSPVPSSVRSWGIAAVLALVIQITLGALMRHAGAGLAIPTFPLTPEGGVLPAVWSTPVALHWLHRLGAVIATIAILGFLGMLYGRSNTRRALLGSIIGVIMLLALQIFLGAATVWTYKNPVMASTHMLVGALLLASVWTLTLQTFRLPKGSQELTNRRLPSTKQAQTTT</sequence>
<feature type="transmembrane region" description="Helical" evidence="12">
    <location>
        <begin position="144"/>
        <end position="163"/>
    </location>
</feature>
<evidence type="ECO:0000256" key="6">
    <source>
        <dbReference type="ARBA" id="ARBA00023002"/>
    </source>
</evidence>
<proteinExistence type="predicted"/>
<keyword evidence="3 12" id="KW-0812">Transmembrane</keyword>
<keyword evidence="2" id="KW-1003">Cell membrane</keyword>
<dbReference type="GO" id="GO:0016491">
    <property type="term" value="F:oxidoreductase activity"/>
    <property type="evidence" value="ECO:0007669"/>
    <property type="project" value="UniProtKB-KW"/>
</dbReference>
<dbReference type="GO" id="GO:0016020">
    <property type="term" value="C:membrane"/>
    <property type="evidence" value="ECO:0007669"/>
    <property type="project" value="UniProtKB-SubCell"/>
</dbReference>
<keyword evidence="9 12" id="KW-0472">Membrane</keyword>
<comment type="pathway">
    <text evidence="11">Porphyrin-containing compound metabolism.</text>
</comment>
<keyword evidence="10" id="KW-1015">Disulfide bond</keyword>
<dbReference type="AlphaFoldDB" id="A0A8J3DA20"/>
<evidence type="ECO:0000256" key="9">
    <source>
        <dbReference type="ARBA" id="ARBA00023136"/>
    </source>
</evidence>
<evidence type="ECO:0000256" key="1">
    <source>
        <dbReference type="ARBA" id="ARBA00004141"/>
    </source>
</evidence>
<accession>A0A8J3DA20</accession>
<feature type="transmembrane region" description="Helical" evidence="12">
    <location>
        <begin position="75"/>
        <end position="93"/>
    </location>
</feature>
<evidence type="ECO:0000256" key="5">
    <source>
        <dbReference type="ARBA" id="ARBA00022989"/>
    </source>
</evidence>
<keyword evidence="14" id="KW-1185">Reference proteome</keyword>
<evidence type="ECO:0000256" key="8">
    <source>
        <dbReference type="ARBA" id="ARBA00023133"/>
    </source>
</evidence>
<reference evidence="13" key="2">
    <citation type="submission" date="2020-09" db="EMBL/GenBank/DDBJ databases">
        <authorList>
            <person name="Sun Q."/>
            <person name="Kim S."/>
        </authorList>
    </citation>
    <scope>NUCLEOTIDE SEQUENCE</scope>
    <source>
        <strain evidence="13">KCTC 12870</strain>
    </source>
</reference>
<evidence type="ECO:0000256" key="12">
    <source>
        <dbReference type="SAM" id="Phobius"/>
    </source>
</evidence>
<evidence type="ECO:0000256" key="3">
    <source>
        <dbReference type="ARBA" id="ARBA00022692"/>
    </source>
</evidence>
<feature type="transmembrane region" description="Helical" evidence="12">
    <location>
        <begin position="294"/>
        <end position="315"/>
    </location>
</feature>
<dbReference type="InterPro" id="IPR003780">
    <property type="entry name" value="COX15/CtaA_fam"/>
</dbReference>
<evidence type="ECO:0000256" key="4">
    <source>
        <dbReference type="ARBA" id="ARBA00022723"/>
    </source>
</evidence>
<evidence type="ECO:0000313" key="14">
    <source>
        <dbReference type="Proteomes" id="UP000642829"/>
    </source>
</evidence>
<feature type="transmembrane region" description="Helical" evidence="12">
    <location>
        <begin position="184"/>
        <end position="202"/>
    </location>
</feature>
<keyword evidence="7" id="KW-0408">Iron</keyword>
<dbReference type="RefSeq" id="WP_189512291.1">
    <property type="nucleotide sequence ID" value="NZ_BMXG01000004.1"/>
</dbReference>
<keyword evidence="8" id="KW-0350">Heme biosynthesis</keyword>
<keyword evidence="5 12" id="KW-1133">Transmembrane helix</keyword>
<dbReference type="Proteomes" id="UP000642829">
    <property type="component" value="Unassembled WGS sequence"/>
</dbReference>
<feature type="transmembrane region" description="Helical" evidence="12">
    <location>
        <begin position="235"/>
        <end position="257"/>
    </location>
</feature>
<reference evidence="13" key="1">
    <citation type="journal article" date="2014" name="Int. J. Syst. Evol. Microbiol.">
        <title>Complete genome sequence of Corynebacterium casei LMG S-19264T (=DSM 44701T), isolated from a smear-ripened cheese.</title>
        <authorList>
            <consortium name="US DOE Joint Genome Institute (JGI-PGF)"/>
            <person name="Walter F."/>
            <person name="Albersmeier A."/>
            <person name="Kalinowski J."/>
            <person name="Ruckert C."/>
        </authorList>
    </citation>
    <scope>NUCLEOTIDE SEQUENCE</scope>
    <source>
        <strain evidence="13">KCTC 12870</strain>
    </source>
</reference>
<organism evidence="13 14">
    <name type="scientific">Cerasicoccus arenae</name>
    <dbReference type="NCBI Taxonomy" id="424488"/>
    <lineage>
        <taxon>Bacteria</taxon>
        <taxon>Pseudomonadati</taxon>
        <taxon>Verrucomicrobiota</taxon>
        <taxon>Opitutia</taxon>
        <taxon>Puniceicoccales</taxon>
        <taxon>Cerasicoccaceae</taxon>
        <taxon>Cerasicoccus</taxon>
    </lineage>
</organism>
<feature type="transmembrane region" description="Helical" evidence="12">
    <location>
        <begin position="105"/>
        <end position="124"/>
    </location>
</feature>
<keyword evidence="6" id="KW-0560">Oxidoreductase</keyword>
<dbReference type="PANTHER" id="PTHR35457">
    <property type="entry name" value="HEME A SYNTHASE"/>
    <property type="match status" value="1"/>
</dbReference>
<name>A0A8J3DA20_9BACT</name>
<dbReference type="GO" id="GO:0006784">
    <property type="term" value="P:heme A biosynthetic process"/>
    <property type="evidence" value="ECO:0007669"/>
    <property type="project" value="InterPro"/>
</dbReference>
<comment type="subcellular location">
    <subcellularLocation>
        <location evidence="1">Membrane</location>
        <topology evidence="1">Multi-pass membrane protein</topology>
    </subcellularLocation>
</comment>
<comment type="caution">
    <text evidence="13">The sequence shown here is derived from an EMBL/GenBank/DDBJ whole genome shotgun (WGS) entry which is preliminary data.</text>
</comment>
<feature type="transmembrane region" description="Helical" evidence="12">
    <location>
        <begin position="264"/>
        <end position="288"/>
    </location>
</feature>
<dbReference type="PANTHER" id="PTHR35457:SF1">
    <property type="entry name" value="HEME A SYNTHASE"/>
    <property type="match status" value="1"/>
</dbReference>
<gene>
    <name evidence="13" type="ORF">GCM10007047_09000</name>
</gene>
<dbReference type="InterPro" id="IPR050450">
    <property type="entry name" value="COX15/CtaA_HemeA_synthase"/>
</dbReference>